<dbReference type="InterPro" id="IPR006638">
    <property type="entry name" value="Elp3/MiaA/NifB-like_rSAM"/>
</dbReference>
<dbReference type="GO" id="GO:0051539">
    <property type="term" value="F:4 iron, 4 sulfur cluster binding"/>
    <property type="evidence" value="ECO:0007669"/>
    <property type="project" value="TreeGrafter"/>
</dbReference>
<name>A0A1M7U7L0_9FIRM</name>
<dbReference type="AlphaFoldDB" id="A0A1M7U7L0"/>
<gene>
    <name evidence="2" type="ORF">SAMN02745215_03160</name>
</gene>
<keyword evidence="3" id="KW-1185">Reference proteome</keyword>
<sequence>MKISLQSHTLSRSELEAGLSLSRAFFSEAQTGLEVEGADCEMGIIHLDIHYPDTPWQIEGNFKGFSCETKLRSAQSSVVLNEDQIKFILSHPYAGKEDKRKFLLKRGLFSLLVQVTGHTPPWGILTGIRPSKILHRLKKAGYSSEERAASLREVYAIRENKSQLLQEVVDIQQPFLEAMKNHPQDVAVYIGIPFCPTRCSYCSFPAYSLQQSREPLEHYLQGLGEEIRAAGAWMKARGLTADSLYLGGGTPTVLTIPEMEGLIALMMTYIPHREAREFTVEAGRPDTLSQEKLSALRASGVDRLSINPQTMHNRTLQRIGRAHTVEDILKVYKLARGIPDWIINMDLIIGLPGEGITDIRETLAKIKVLEPDNLTVHALAIKRGSQEHERGSTQNLGKELEGMQEAVMAAARSMGMQPYYLYRQKHIAGNLENIGFAKPGLECRYNIGIMEEQQTVIGLGAGASSKIVNPKDFSLVSFHHPANWQVYLNRWRETQRKREEAEKFLAKHLRPLY</sequence>
<dbReference type="SFLD" id="SFLDS00029">
    <property type="entry name" value="Radical_SAM"/>
    <property type="match status" value="1"/>
</dbReference>
<organism evidence="2 3">
    <name type="scientific">Desulfitobacterium chlororespirans DSM 11544</name>
    <dbReference type="NCBI Taxonomy" id="1121395"/>
    <lineage>
        <taxon>Bacteria</taxon>
        <taxon>Bacillati</taxon>
        <taxon>Bacillota</taxon>
        <taxon>Clostridia</taxon>
        <taxon>Eubacteriales</taxon>
        <taxon>Desulfitobacteriaceae</taxon>
        <taxon>Desulfitobacterium</taxon>
    </lineage>
</organism>
<protein>
    <submittedName>
        <fullName evidence="2">Oxygen-independent coproporphyrinogen-3 oxidase</fullName>
    </submittedName>
</protein>
<dbReference type="PANTHER" id="PTHR13932:SF1">
    <property type="entry name" value="OXYGEN-INDEPENDENT COPROPORPHYRINOGEN-III OXIDASE-LIKE PROTEIN HEMZ"/>
    <property type="match status" value="1"/>
</dbReference>
<dbReference type="InterPro" id="IPR034505">
    <property type="entry name" value="Coproporphyrinogen-III_oxidase"/>
</dbReference>
<dbReference type="Pfam" id="PF04055">
    <property type="entry name" value="Radical_SAM"/>
    <property type="match status" value="1"/>
</dbReference>
<dbReference type="STRING" id="1121395.SAMN02745215_03160"/>
<evidence type="ECO:0000313" key="2">
    <source>
        <dbReference type="EMBL" id="SHN78877.1"/>
    </source>
</evidence>
<dbReference type="RefSeq" id="WP_072773486.1">
    <property type="nucleotide sequence ID" value="NZ_FRDN01000009.1"/>
</dbReference>
<dbReference type="NCBIfam" id="TIGR03994">
    <property type="entry name" value="rSAM_HemZ"/>
    <property type="match status" value="1"/>
</dbReference>
<dbReference type="SFLD" id="SFLDG01082">
    <property type="entry name" value="B12-binding_domain_containing"/>
    <property type="match status" value="1"/>
</dbReference>
<dbReference type="CDD" id="cd01335">
    <property type="entry name" value="Radical_SAM"/>
    <property type="match status" value="1"/>
</dbReference>
<dbReference type="GO" id="GO:0006779">
    <property type="term" value="P:porphyrin-containing compound biosynthetic process"/>
    <property type="evidence" value="ECO:0007669"/>
    <property type="project" value="TreeGrafter"/>
</dbReference>
<accession>A0A1M7U7L0</accession>
<dbReference type="SFLD" id="SFLDF00310">
    <property type="entry name" value="oxygen-independent_coproporphy"/>
    <property type="match status" value="1"/>
</dbReference>
<dbReference type="PROSITE" id="PS51918">
    <property type="entry name" value="RADICAL_SAM"/>
    <property type="match status" value="1"/>
</dbReference>
<dbReference type="Proteomes" id="UP000184010">
    <property type="component" value="Unassembled WGS sequence"/>
</dbReference>
<reference evidence="3" key="1">
    <citation type="submission" date="2016-12" db="EMBL/GenBank/DDBJ databases">
        <authorList>
            <person name="Varghese N."/>
            <person name="Submissions S."/>
        </authorList>
    </citation>
    <scope>NUCLEOTIDE SEQUENCE [LARGE SCALE GENOMIC DNA]</scope>
    <source>
        <strain evidence="3">DSM 11544</strain>
    </source>
</reference>
<dbReference type="InterPro" id="IPR023404">
    <property type="entry name" value="rSAM_horseshoe"/>
</dbReference>
<dbReference type="GO" id="GO:0005737">
    <property type="term" value="C:cytoplasm"/>
    <property type="evidence" value="ECO:0007669"/>
    <property type="project" value="TreeGrafter"/>
</dbReference>
<dbReference type="EMBL" id="FRDN01000009">
    <property type="protein sequence ID" value="SHN78877.1"/>
    <property type="molecule type" value="Genomic_DNA"/>
</dbReference>
<dbReference type="InterPro" id="IPR007197">
    <property type="entry name" value="rSAM"/>
</dbReference>
<dbReference type="SUPFAM" id="SSF102114">
    <property type="entry name" value="Radical SAM enzymes"/>
    <property type="match status" value="1"/>
</dbReference>
<dbReference type="SFLD" id="SFLDG01065">
    <property type="entry name" value="anaerobic_coproporphyrinogen-I"/>
    <property type="match status" value="1"/>
</dbReference>
<proteinExistence type="predicted"/>
<feature type="domain" description="Radical SAM core" evidence="1">
    <location>
        <begin position="180"/>
        <end position="423"/>
    </location>
</feature>
<dbReference type="Gene3D" id="3.80.30.20">
    <property type="entry name" value="tm_1862 like domain"/>
    <property type="match status" value="1"/>
</dbReference>
<dbReference type="PANTHER" id="PTHR13932">
    <property type="entry name" value="COPROPORPHYRINIGEN III OXIDASE"/>
    <property type="match status" value="1"/>
</dbReference>
<dbReference type="InterPro" id="IPR023995">
    <property type="entry name" value="HemZ"/>
</dbReference>
<evidence type="ECO:0000313" key="3">
    <source>
        <dbReference type="Proteomes" id="UP000184010"/>
    </source>
</evidence>
<dbReference type="SMART" id="SM00729">
    <property type="entry name" value="Elp3"/>
    <property type="match status" value="1"/>
</dbReference>
<dbReference type="InterPro" id="IPR058240">
    <property type="entry name" value="rSAM_sf"/>
</dbReference>
<evidence type="ECO:0000259" key="1">
    <source>
        <dbReference type="PROSITE" id="PS51918"/>
    </source>
</evidence>
<dbReference type="GO" id="GO:0003824">
    <property type="term" value="F:catalytic activity"/>
    <property type="evidence" value="ECO:0007669"/>
    <property type="project" value="InterPro"/>
</dbReference>